<dbReference type="EMBL" id="MCGE01000070">
    <property type="protein sequence ID" value="ORY97015.1"/>
    <property type="molecule type" value="Genomic_DNA"/>
</dbReference>
<dbReference type="GO" id="GO:0008270">
    <property type="term" value="F:zinc ion binding"/>
    <property type="evidence" value="ECO:0007669"/>
    <property type="project" value="UniProtKB-KW"/>
</dbReference>
<dbReference type="GO" id="GO:0003676">
    <property type="term" value="F:nucleic acid binding"/>
    <property type="evidence" value="ECO:0007669"/>
    <property type="project" value="InterPro"/>
</dbReference>
<keyword evidence="1" id="KW-0479">Metal-binding</keyword>
<dbReference type="OrthoDB" id="2288756at2759"/>
<evidence type="ECO:0000313" key="4">
    <source>
        <dbReference type="Proteomes" id="UP000193560"/>
    </source>
</evidence>
<reference evidence="3 4" key="1">
    <citation type="submission" date="2016-07" db="EMBL/GenBank/DDBJ databases">
        <title>Pervasive Adenine N6-methylation of Active Genes in Fungi.</title>
        <authorList>
            <consortium name="DOE Joint Genome Institute"/>
            <person name="Mondo S.J."/>
            <person name="Dannebaum R.O."/>
            <person name="Kuo R.C."/>
            <person name="Labutti K."/>
            <person name="Haridas S."/>
            <person name="Kuo A."/>
            <person name="Salamov A."/>
            <person name="Ahrendt S.R."/>
            <person name="Lipzen A."/>
            <person name="Sullivan W."/>
            <person name="Andreopoulos W.B."/>
            <person name="Clum A."/>
            <person name="Lindquist E."/>
            <person name="Daum C."/>
            <person name="Ramamoorthy G.K."/>
            <person name="Gryganskyi A."/>
            <person name="Culley D."/>
            <person name="Magnuson J.K."/>
            <person name="James T.Y."/>
            <person name="O'Malley M.A."/>
            <person name="Stajich J.E."/>
            <person name="Spatafora J.W."/>
            <person name="Visel A."/>
            <person name="Grigoriev I.V."/>
        </authorList>
    </citation>
    <scope>NUCLEOTIDE SEQUENCE [LARGE SCALE GENOMIC DNA]</scope>
    <source>
        <strain evidence="3 4">NRRL 1336</strain>
    </source>
</reference>
<dbReference type="SUPFAM" id="SSF57756">
    <property type="entry name" value="Retrovirus zinc finger-like domains"/>
    <property type="match status" value="1"/>
</dbReference>
<feature type="domain" description="CCHC-type" evidence="2">
    <location>
        <begin position="155"/>
        <end position="168"/>
    </location>
</feature>
<dbReference type="Proteomes" id="UP000193560">
    <property type="component" value="Unassembled WGS sequence"/>
</dbReference>
<keyword evidence="4" id="KW-1185">Reference proteome</keyword>
<protein>
    <recommendedName>
        <fullName evidence="2">CCHC-type domain-containing protein</fullName>
    </recommendedName>
</protein>
<evidence type="ECO:0000259" key="2">
    <source>
        <dbReference type="PROSITE" id="PS50158"/>
    </source>
</evidence>
<accession>A0A1X2HDT8</accession>
<feature type="non-terminal residue" evidence="3">
    <location>
        <position position="170"/>
    </location>
</feature>
<dbReference type="InterPro" id="IPR001878">
    <property type="entry name" value="Znf_CCHC"/>
</dbReference>
<evidence type="ECO:0000256" key="1">
    <source>
        <dbReference type="PROSITE-ProRule" id="PRU00047"/>
    </source>
</evidence>
<dbReference type="Pfam" id="PF00098">
    <property type="entry name" value="zf-CCHC"/>
    <property type="match status" value="1"/>
</dbReference>
<keyword evidence="1" id="KW-0863">Zinc-finger</keyword>
<feature type="non-terminal residue" evidence="3">
    <location>
        <position position="1"/>
    </location>
</feature>
<comment type="caution">
    <text evidence="3">The sequence shown here is derived from an EMBL/GenBank/DDBJ whole genome shotgun (WGS) entry which is preliminary data.</text>
</comment>
<dbReference type="InterPro" id="IPR036875">
    <property type="entry name" value="Znf_CCHC_sf"/>
</dbReference>
<evidence type="ECO:0000313" key="3">
    <source>
        <dbReference type="EMBL" id="ORY97015.1"/>
    </source>
</evidence>
<dbReference type="PROSITE" id="PS50158">
    <property type="entry name" value="ZF_CCHC"/>
    <property type="match status" value="1"/>
</dbReference>
<gene>
    <name evidence="3" type="ORF">BCR42DRAFT_303576</name>
</gene>
<proteinExistence type="predicted"/>
<organism evidence="3 4">
    <name type="scientific">Absidia repens</name>
    <dbReference type="NCBI Taxonomy" id="90262"/>
    <lineage>
        <taxon>Eukaryota</taxon>
        <taxon>Fungi</taxon>
        <taxon>Fungi incertae sedis</taxon>
        <taxon>Mucoromycota</taxon>
        <taxon>Mucoromycotina</taxon>
        <taxon>Mucoromycetes</taxon>
        <taxon>Mucorales</taxon>
        <taxon>Cunninghamellaceae</taxon>
        <taxon>Absidia</taxon>
    </lineage>
</organism>
<dbReference type="SMART" id="SM00343">
    <property type="entry name" value="ZnF_C2HC"/>
    <property type="match status" value="2"/>
</dbReference>
<keyword evidence="1" id="KW-0862">Zinc</keyword>
<dbReference type="AlphaFoldDB" id="A0A1X2HDT8"/>
<sequence>RFIESNIDPHDLLTTKDCIDEGVLFADNKSIIPIRALPDASNIKRVSLSRMPFLSKEDLIIGLTTTLSKYGYVHDIGISTDPITNMFLGSGYAIIDTTPSIDGTTFPTLTHNLPWPGMKNGFFASCTNMTDFCKYYHQDGHVRDNCPTALPLRLCYNCNRPGHFAANCSR</sequence>
<dbReference type="Gene3D" id="4.10.60.10">
    <property type="entry name" value="Zinc finger, CCHC-type"/>
    <property type="match status" value="1"/>
</dbReference>
<name>A0A1X2HDT8_9FUNG</name>